<organism evidence="3 4">
    <name type="scientific">Paraburkholderia phenazinium</name>
    <dbReference type="NCBI Taxonomy" id="60549"/>
    <lineage>
        <taxon>Bacteria</taxon>
        <taxon>Pseudomonadati</taxon>
        <taxon>Pseudomonadota</taxon>
        <taxon>Betaproteobacteria</taxon>
        <taxon>Burkholderiales</taxon>
        <taxon>Burkholderiaceae</taxon>
        <taxon>Paraburkholderia</taxon>
    </lineage>
</organism>
<gene>
    <name evidence="3" type="ORF">SAMN05216466_1248</name>
</gene>
<sequence length="248" mass="26218">MTSRLSARRRLAVLAPLSVALLVGATVRAAHADSAARAVPSSASSVKRSSAADERKRAPDAPYAFRGIPLGITLDEFRAGSTVRATPVGSVPVCETDMLAGSLGMSLKTSESLTVACRWAHRSADGWRVSQAVVDGAPAQDHVLRFARVDGQTALRLYEISFVVDDVTAGDLRGALADRYGAPRLVTRTSSAAGGALPVYVWENAVSSITLCFLPSTHNGTLTYLLKDPDAWVKSLVRQWQASSPEAG</sequence>
<name>A0A1G8KVY9_9BURK</name>
<dbReference type="Proteomes" id="UP000199706">
    <property type="component" value="Unassembled WGS sequence"/>
</dbReference>
<dbReference type="OrthoDB" id="9081860at2"/>
<accession>A0A1G8KVY9</accession>
<feature type="compositionally biased region" description="Low complexity" evidence="1">
    <location>
        <begin position="38"/>
        <end position="49"/>
    </location>
</feature>
<feature type="region of interest" description="Disordered" evidence="1">
    <location>
        <begin position="38"/>
        <end position="58"/>
    </location>
</feature>
<evidence type="ECO:0000256" key="1">
    <source>
        <dbReference type="SAM" id="MobiDB-lite"/>
    </source>
</evidence>
<reference evidence="3 4" key="1">
    <citation type="submission" date="2016-10" db="EMBL/GenBank/DDBJ databases">
        <authorList>
            <person name="de Groot N.N."/>
        </authorList>
    </citation>
    <scope>NUCLEOTIDE SEQUENCE [LARGE SCALE GENOMIC DNA]</scope>
    <source>
        <strain evidence="3 4">LMG 2247</strain>
    </source>
</reference>
<dbReference type="RefSeq" id="WP_090693500.1">
    <property type="nucleotide sequence ID" value="NZ_CADERL010000019.1"/>
</dbReference>
<evidence type="ECO:0000256" key="2">
    <source>
        <dbReference type="SAM" id="SignalP"/>
    </source>
</evidence>
<evidence type="ECO:0000313" key="4">
    <source>
        <dbReference type="Proteomes" id="UP000199706"/>
    </source>
</evidence>
<feature type="chain" id="PRO_5011438215" evidence="2">
    <location>
        <begin position="33"/>
        <end position="248"/>
    </location>
</feature>
<feature type="signal peptide" evidence="2">
    <location>
        <begin position="1"/>
        <end position="32"/>
    </location>
</feature>
<proteinExistence type="predicted"/>
<dbReference type="AlphaFoldDB" id="A0A1G8KVY9"/>
<keyword evidence="2" id="KW-0732">Signal</keyword>
<protein>
    <submittedName>
        <fullName evidence="3">Uncharacterized protein</fullName>
    </submittedName>
</protein>
<evidence type="ECO:0000313" key="3">
    <source>
        <dbReference type="EMBL" id="SDI47571.1"/>
    </source>
</evidence>
<dbReference type="EMBL" id="FNCJ01000024">
    <property type="protein sequence ID" value="SDI47571.1"/>
    <property type="molecule type" value="Genomic_DNA"/>
</dbReference>